<dbReference type="InterPro" id="IPR014756">
    <property type="entry name" value="Ig_E-set"/>
</dbReference>
<dbReference type="Pfam" id="PF00339">
    <property type="entry name" value="Arrestin_N"/>
    <property type="match status" value="1"/>
</dbReference>
<dbReference type="InterPro" id="IPR050357">
    <property type="entry name" value="Arrestin_domain-protein"/>
</dbReference>
<sequence length="383" mass="43284">MEPTFSIDFDDQYYVPGNCVRGSLTIRNQSAIHALSLKICIHGEIQTYWTQLEKKRHLKSGHPVSHCHHHTKPPENKTFKSHINILEGVSQPWSSIDNPSNRIPIGVNIFPFVFQLPFSCPPSFEGTHGCVRYTVHVELNRPWRLDVEARRAFTVLPIIDLTAIPKIRNPVMDHACKHSGFLGSKEVKIKVQLPKSGFIPGEFIPIAISIHNHTKKPLYYLKAQLIQHVHYQAQQENSHFNSDEHCHKHCDHKTAETKMSEVEKSFEVNCCSEGIIQVALVLPNPLIPSFKTNIIEVDYCVTVEVEKDKKLRVEFPITVGTNPVGHVMGRADIGNRLTALSVTQPDLNLLIEPPPEYQDRVEVTMASAPPPEYDENSNGITNV</sequence>
<protein>
    <recommendedName>
        <fullName evidence="2">Arrestin C-terminal-like domain-containing protein</fullName>
    </recommendedName>
</protein>
<dbReference type="AlphaFoldDB" id="A0AAE9DG51"/>
<organism evidence="3 4">
    <name type="scientific">Caenorhabditis briggsae</name>
    <dbReference type="NCBI Taxonomy" id="6238"/>
    <lineage>
        <taxon>Eukaryota</taxon>
        <taxon>Metazoa</taxon>
        <taxon>Ecdysozoa</taxon>
        <taxon>Nematoda</taxon>
        <taxon>Chromadorea</taxon>
        <taxon>Rhabditida</taxon>
        <taxon>Rhabditina</taxon>
        <taxon>Rhabditomorpha</taxon>
        <taxon>Rhabditoidea</taxon>
        <taxon>Rhabditidae</taxon>
        <taxon>Peloderinae</taxon>
        <taxon>Caenorhabditis</taxon>
    </lineage>
</organism>
<dbReference type="PANTHER" id="PTHR11188:SF45">
    <property type="entry name" value="ARRESTIN C-TERMINAL-LIKE DOMAIN-CONTAINING PROTEIN"/>
    <property type="match status" value="1"/>
</dbReference>
<dbReference type="SUPFAM" id="SSF81296">
    <property type="entry name" value="E set domains"/>
    <property type="match status" value="2"/>
</dbReference>
<dbReference type="InterPro" id="IPR011022">
    <property type="entry name" value="Arrestin_C-like"/>
</dbReference>
<dbReference type="SMART" id="SM01017">
    <property type="entry name" value="Arrestin_C"/>
    <property type="match status" value="1"/>
</dbReference>
<dbReference type="EMBL" id="CP090892">
    <property type="protein sequence ID" value="ULU03624.1"/>
    <property type="molecule type" value="Genomic_DNA"/>
</dbReference>
<accession>A0AAE9DG51</accession>
<evidence type="ECO:0000259" key="2">
    <source>
        <dbReference type="SMART" id="SM01017"/>
    </source>
</evidence>
<dbReference type="InterPro" id="IPR011021">
    <property type="entry name" value="Arrestin-like_N"/>
</dbReference>
<name>A0AAE9DG51_CAEBR</name>
<dbReference type="InterPro" id="IPR014752">
    <property type="entry name" value="Arrestin-like_C"/>
</dbReference>
<comment type="similarity">
    <text evidence="1">Belongs to the arrestin family.</text>
</comment>
<gene>
    <name evidence="3" type="ORF">L3Y34_016839</name>
</gene>
<feature type="domain" description="Arrestin C-terminal-like" evidence="2">
    <location>
        <begin position="183"/>
        <end position="324"/>
    </location>
</feature>
<dbReference type="Proteomes" id="UP000827892">
    <property type="component" value="Chromosome II"/>
</dbReference>
<reference evidence="3 4" key="1">
    <citation type="submission" date="2022-05" db="EMBL/GenBank/DDBJ databases">
        <title>Chromosome-level reference genomes for two strains of Caenorhabditis briggsae: an improved platform for comparative genomics.</title>
        <authorList>
            <person name="Stevens L."/>
            <person name="Andersen E.C."/>
        </authorList>
    </citation>
    <scope>NUCLEOTIDE SEQUENCE [LARGE SCALE GENOMIC DNA]</scope>
    <source>
        <strain evidence="3">QX1410_ONT</strain>
        <tissue evidence="3">Whole-organism</tissue>
    </source>
</reference>
<evidence type="ECO:0000313" key="3">
    <source>
        <dbReference type="EMBL" id="ULU03624.1"/>
    </source>
</evidence>
<evidence type="ECO:0000256" key="1">
    <source>
        <dbReference type="ARBA" id="ARBA00005298"/>
    </source>
</evidence>
<dbReference type="Pfam" id="PF02752">
    <property type="entry name" value="Arrestin_C"/>
    <property type="match status" value="1"/>
</dbReference>
<evidence type="ECO:0000313" key="4">
    <source>
        <dbReference type="Proteomes" id="UP000827892"/>
    </source>
</evidence>
<dbReference type="PANTHER" id="PTHR11188">
    <property type="entry name" value="ARRESTIN DOMAIN CONTAINING PROTEIN"/>
    <property type="match status" value="1"/>
</dbReference>
<proteinExistence type="inferred from homology"/>
<dbReference type="Gene3D" id="2.60.40.640">
    <property type="match status" value="2"/>
</dbReference>